<reference evidence="1" key="1">
    <citation type="submission" date="2021-01" db="EMBL/GenBank/DDBJ databases">
        <title>Adiantum capillus-veneris genome.</title>
        <authorList>
            <person name="Fang Y."/>
            <person name="Liao Q."/>
        </authorList>
    </citation>
    <scope>NUCLEOTIDE SEQUENCE</scope>
    <source>
        <strain evidence="1">H3</strain>
        <tissue evidence="1">Leaf</tissue>
    </source>
</reference>
<evidence type="ECO:0000313" key="1">
    <source>
        <dbReference type="EMBL" id="KAI5083113.1"/>
    </source>
</evidence>
<organism evidence="1 2">
    <name type="scientific">Adiantum capillus-veneris</name>
    <name type="common">Maidenhair fern</name>
    <dbReference type="NCBI Taxonomy" id="13818"/>
    <lineage>
        <taxon>Eukaryota</taxon>
        <taxon>Viridiplantae</taxon>
        <taxon>Streptophyta</taxon>
        <taxon>Embryophyta</taxon>
        <taxon>Tracheophyta</taxon>
        <taxon>Polypodiopsida</taxon>
        <taxon>Polypodiidae</taxon>
        <taxon>Polypodiales</taxon>
        <taxon>Pteridineae</taxon>
        <taxon>Pteridaceae</taxon>
        <taxon>Vittarioideae</taxon>
        <taxon>Adiantum</taxon>
    </lineage>
</organism>
<dbReference type="AlphaFoldDB" id="A0A9D4VBB9"/>
<sequence length="72" mass="7980">MEQLHNSKQEDHSISLPDTVFLRDGKCLGTFLDPDMPKCPKIDCATDVVALLRRTLSDGATATYASQICYCM</sequence>
<comment type="caution">
    <text evidence="1">The sequence shown here is derived from an EMBL/GenBank/DDBJ whole genome shotgun (WGS) entry which is preliminary data.</text>
</comment>
<accession>A0A9D4VBB9</accession>
<protein>
    <submittedName>
        <fullName evidence="1">Uncharacterized protein</fullName>
    </submittedName>
</protein>
<gene>
    <name evidence="1" type="ORF">GOP47_0002856</name>
</gene>
<evidence type="ECO:0000313" key="2">
    <source>
        <dbReference type="Proteomes" id="UP000886520"/>
    </source>
</evidence>
<proteinExistence type="predicted"/>
<name>A0A9D4VBB9_ADICA</name>
<keyword evidence="2" id="KW-1185">Reference proteome</keyword>
<dbReference type="Proteomes" id="UP000886520">
    <property type="component" value="Chromosome 3"/>
</dbReference>
<dbReference type="EMBL" id="JABFUD020000002">
    <property type="protein sequence ID" value="KAI5083113.1"/>
    <property type="molecule type" value="Genomic_DNA"/>
</dbReference>